<organism evidence="2">
    <name type="scientific">Sundstroemia setigera</name>
    <dbReference type="NCBI Taxonomy" id="3005"/>
    <lineage>
        <taxon>Eukaryota</taxon>
        <taxon>Sar</taxon>
        <taxon>Stramenopiles</taxon>
        <taxon>Ochrophyta</taxon>
        <taxon>Bacillariophyta</taxon>
        <taxon>Coscinodiscophyceae</taxon>
        <taxon>Rhizosoleniophycidae</taxon>
        <taxon>Rhizosoleniales</taxon>
        <taxon>Rhizosoleniaceae</taxon>
        <taxon>Sundstroemia</taxon>
    </lineage>
</organism>
<proteinExistence type="predicted"/>
<dbReference type="EMBL" id="MW392567">
    <property type="protein sequence ID" value="QTI82381.1"/>
    <property type="molecule type" value="Genomic_DNA"/>
</dbReference>
<evidence type="ECO:0000256" key="1">
    <source>
        <dbReference type="SAM" id="Phobius"/>
    </source>
</evidence>
<feature type="transmembrane region" description="Helical" evidence="1">
    <location>
        <begin position="6"/>
        <end position="26"/>
    </location>
</feature>
<geneLocation type="mitochondrion" evidence="2"/>
<accession>A0A8A6KRJ3</accession>
<protein>
    <submittedName>
        <fullName evidence="2">TatA protein</fullName>
    </submittedName>
</protein>
<sequence>MNISILQIIVILIFSFFLFGDFNKLIKNLKFFTKKINDKNKKKGTWTLNLWFWKPTLYQIKLYSYKLKKKI</sequence>
<name>A0A8A6KRJ3_9STRA</name>
<keyword evidence="1" id="KW-0472">Membrane</keyword>
<reference evidence="2" key="1">
    <citation type="submission" date="2020-12" db="EMBL/GenBank/DDBJ databases">
        <title>Complete mitochondrial genome of Rhizosolenia setigera (Coscinodiscophyceae, Bacillariophyta).</title>
        <authorList>
            <person name="Yao Y."/>
        </authorList>
    </citation>
    <scope>NUCLEOTIDE SEQUENCE</scope>
    <source>
        <strain evidence="2">CNS00456</strain>
    </source>
</reference>
<gene>
    <name evidence="2" type="primary">tatA</name>
</gene>
<keyword evidence="2" id="KW-0496">Mitochondrion</keyword>
<dbReference type="RefSeq" id="YP_010241693.1">
    <property type="nucleotide sequence ID" value="NC_059919.1"/>
</dbReference>
<keyword evidence="1" id="KW-1133">Transmembrane helix</keyword>
<dbReference type="GeneID" id="69240845"/>
<dbReference type="AlphaFoldDB" id="A0A8A6KRJ3"/>
<evidence type="ECO:0000313" key="2">
    <source>
        <dbReference type="EMBL" id="QTI82381.1"/>
    </source>
</evidence>
<keyword evidence="1" id="KW-0812">Transmembrane</keyword>